<dbReference type="PANTHER" id="PTHR34188">
    <property type="entry name" value="OS01G0299500 PROTEIN"/>
    <property type="match status" value="1"/>
</dbReference>
<dbReference type="Proteomes" id="UP000239757">
    <property type="component" value="Unassembled WGS sequence"/>
</dbReference>
<dbReference type="EMBL" id="KZ668185">
    <property type="protein sequence ID" value="PPR88703.1"/>
    <property type="molecule type" value="Genomic_DNA"/>
</dbReference>
<evidence type="ECO:0000313" key="4">
    <source>
        <dbReference type="Proteomes" id="UP000239757"/>
    </source>
</evidence>
<proteinExistence type="predicted"/>
<gene>
    <name evidence="3" type="ORF">GOBAR_AA31981</name>
</gene>
<feature type="compositionally biased region" description="Basic and acidic residues" evidence="1">
    <location>
        <begin position="227"/>
        <end position="236"/>
    </location>
</feature>
<dbReference type="AlphaFoldDB" id="A0A2P5WC85"/>
<evidence type="ECO:0000256" key="1">
    <source>
        <dbReference type="SAM" id="MobiDB-lite"/>
    </source>
</evidence>
<accession>A0A2P5WC85</accession>
<dbReference type="PANTHER" id="PTHR34188:SF20">
    <property type="entry name" value="PROTEIN, PUTATIVE-RELATED"/>
    <property type="match status" value="1"/>
</dbReference>
<keyword evidence="2" id="KW-0472">Membrane</keyword>
<keyword evidence="2" id="KW-1133">Transmembrane helix</keyword>
<feature type="region of interest" description="Disordered" evidence="1">
    <location>
        <begin position="222"/>
        <end position="262"/>
    </location>
</feature>
<evidence type="ECO:0000256" key="2">
    <source>
        <dbReference type="SAM" id="Phobius"/>
    </source>
</evidence>
<dbReference type="OrthoDB" id="909678at2759"/>
<sequence length="284" mass="31272">MAHGDKDLKLDIENEPITGEEEEYQNRNPILGLKNMAELLLAKARGSFTQGSSDDGVSLSSDASNSGSVYAKNMQAMTSMNVVGHDHNIKDDGKENKLVKEKCKSLSNKKSPKPPRPPRSPSLDAADPKLIRELSELARLKRARIKRMKALKNMKITKGTPPPSRNMLALLFTILFCIVIIFQGMPSKGTPMASQGSHVPVRATERAPTSVSFLRNPVVHLSPKHIKNPEQVEESQRSPPIPTSPTRRRSMEGQRAREFPLPCKGVDPQAECALRHMGSSGRAK</sequence>
<evidence type="ECO:0000313" key="3">
    <source>
        <dbReference type="EMBL" id="PPR88703.1"/>
    </source>
</evidence>
<name>A0A2P5WC85_GOSBA</name>
<feature type="region of interest" description="Disordered" evidence="1">
    <location>
        <begin position="104"/>
        <end position="128"/>
    </location>
</feature>
<organism evidence="3 4">
    <name type="scientific">Gossypium barbadense</name>
    <name type="common">Sea Island cotton</name>
    <name type="synonym">Hibiscus barbadensis</name>
    <dbReference type="NCBI Taxonomy" id="3634"/>
    <lineage>
        <taxon>Eukaryota</taxon>
        <taxon>Viridiplantae</taxon>
        <taxon>Streptophyta</taxon>
        <taxon>Embryophyta</taxon>
        <taxon>Tracheophyta</taxon>
        <taxon>Spermatophyta</taxon>
        <taxon>Magnoliopsida</taxon>
        <taxon>eudicotyledons</taxon>
        <taxon>Gunneridae</taxon>
        <taxon>Pentapetalae</taxon>
        <taxon>rosids</taxon>
        <taxon>malvids</taxon>
        <taxon>Malvales</taxon>
        <taxon>Malvaceae</taxon>
        <taxon>Malvoideae</taxon>
        <taxon>Gossypium</taxon>
    </lineage>
</organism>
<feature type="compositionally biased region" description="Basic and acidic residues" evidence="1">
    <location>
        <begin position="1"/>
        <end position="12"/>
    </location>
</feature>
<feature type="compositionally biased region" description="Basic and acidic residues" evidence="1">
    <location>
        <begin position="249"/>
        <end position="258"/>
    </location>
</feature>
<feature type="transmembrane region" description="Helical" evidence="2">
    <location>
        <begin position="167"/>
        <end position="185"/>
    </location>
</feature>
<keyword evidence="2" id="KW-0812">Transmembrane</keyword>
<feature type="region of interest" description="Disordered" evidence="1">
    <location>
        <begin position="1"/>
        <end position="27"/>
    </location>
</feature>
<reference evidence="3 4" key="1">
    <citation type="submission" date="2015-01" db="EMBL/GenBank/DDBJ databases">
        <title>Genome of allotetraploid Gossypium barbadense reveals genomic plasticity and fiber elongation in cotton evolution.</title>
        <authorList>
            <person name="Chen X."/>
            <person name="Liu X."/>
            <person name="Zhao B."/>
            <person name="Zheng H."/>
            <person name="Hu Y."/>
            <person name="Lu G."/>
            <person name="Yang C."/>
            <person name="Chen J."/>
            <person name="Shan C."/>
            <person name="Zhang L."/>
            <person name="Zhou Y."/>
            <person name="Wang L."/>
            <person name="Guo W."/>
            <person name="Bai Y."/>
            <person name="Ruan J."/>
            <person name="Shangguan X."/>
            <person name="Mao Y."/>
            <person name="Jiang J."/>
            <person name="Zhu Y."/>
            <person name="Lei J."/>
            <person name="Kang H."/>
            <person name="Chen S."/>
            <person name="He X."/>
            <person name="Wang R."/>
            <person name="Wang Y."/>
            <person name="Chen J."/>
            <person name="Wang L."/>
            <person name="Yu S."/>
            <person name="Wang B."/>
            <person name="Wei J."/>
            <person name="Song S."/>
            <person name="Lu X."/>
            <person name="Gao Z."/>
            <person name="Gu W."/>
            <person name="Deng X."/>
            <person name="Ma D."/>
            <person name="Wang S."/>
            <person name="Liang W."/>
            <person name="Fang L."/>
            <person name="Cai C."/>
            <person name="Zhu X."/>
            <person name="Zhou B."/>
            <person name="Zhang Y."/>
            <person name="Chen Z."/>
            <person name="Xu S."/>
            <person name="Zhu R."/>
            <person name="Wang S."/>
            <person name="Zhang T."/>
            <person name="Zhao G."/>
        </authorList>
    </citation>
    <scope>NUCLEOTIDE SEQUENCE [LARGE SCALE GENOMIC DNA]</scope>
    <source>
        <strain evidence="4">cv. Xinhai21</strain>
        <tissue evidence="3">Leaf</tissue>
    </source>
</reference>
<protein>
    <submittedName>
        <fullName evidence="3">Uncharacterized protein</fullName>
    </submittedName>
</protein>